<gene>
    <name evidence="1" type="ORF">NQ314_017949</name>
</gene>
<dbReference type="AlphaFoldDB" id="A0AAV8WS97"/>
<proteinExistence type="predicted"/>
<dbReference type="Proteomes" id="UP001162156">
    <property type="component" value="Unassembled WGS sequence"/>
</dbReference>
<organism evidence="1 2">
    <name type="scientific">Rhamnusium bicolor</name>
    <dbReference type="NCBI Taxonomy" id="1586634"/>
    <lineage>
        <taxon>Eukaryota</taxon>
        <taxon>Metazoa</taxon>
        <taxon>Ecdysozoa</taxon>
        <taxon>Arthropoda</taxon>
        <taxon>Hexapoda</taxon>
        <taxon>Insecta</taxon>
        <taxon>Pterygota</taxon>
        <taxon>Neoptera</taxon>
        <taxon>Endopterygota</taxon>
        <taxon>Coleoptera</taxon>
        <taxon>Polyphaga</taxon>
        <taxon>Cucujiformia</taxon>
        <taxon>Chrysomeloidea</taxon>
        <taxon>Cerambycidae</taxon>
        <taxon>Lepturinae</taxon>
        <taxon>Rhagiini</taxon>
        <taxon>Rhamnusium</taxon>
    </lineage>
</organism>
<comment type="caution">
    <text evidence="1">The sequence shown here is derived from an EMBL/GenBank/DDBJ whole genome shotgun (WGS) entry which is preliminary data.</text>
</comment>
<keyword evidence="2" id="KW-1185">Reference proteome</keyword>
<accession>A0AAV8WS97</accession>
<evidence type="ECO:0000313" key="2">
    <source>
        <dbReference type="Proteomes" id="UP001162156"/>
    </source>
</evidence>
<reference evidence="1" key="1">
    <citation type="journal article" date="2023" name="Insect Mol. Biol.">
        <title>Genome sequencing provides insights into the evolution of gene families encoding plant cell wall-degrading enzymes in longhorned beetles.</title>
        <authorList>
            <person name="Shin N.R."/>
            <person name="Okamura Y."/>
            <person name="Kirsch R."/>
            <person name="Pauchet Y."/>
        </authorList>
    </citation>
    <scope>NUCLEOTIDE SEQUENCE</scope>
    <source>
        <strain evidence="1">RBIC_L_NR</strain>
    </source>
</reference>
<protein>
    <submittedName>
        <fullName evidence="1">Uncharacterized protein</fullName>
    </submittedName>
</protein>
<dbReference type="EMBL" id="JANEYF010005040">
    <property type="protein sequence ID" value="KAJ8929368.1"/>
    <property type="molecule type" value="Genomic_DNA"/>
</dbReference>
<evidence type="ECO:0000313" key="1">
    <source>
        <dbReference type="EMBL" id="KAJ8929368.1"/>
    </source>
</evidence>
<sequence>MPRVYVRKTNRQFPPGDLAAAVADVLQNNFSIRKSTELHNVKKSRPCNDVKKVRTYGIENVCFKPQYLTTQVITTEMEDRFQEYLLTCSDMFHGHTPKATRRL</sequence>
<name>A0AAV8WS97_9CUCU</name>